<evidence type="ECO:0000256" key="3">
    <source>
        <dbReference type="ARBA" id="ARBA00022840"/>
    </source>
</evidence>
<keyword evidence="2" id="KW-0547">Nucleotide-binding</keyword>
<dbReference type="PROSITE" id="PS00211">
    <property type="entry name" value="ABC_TRANSPORTER_1"/>
    <property type="match status" value="1"/>
</dbReference>
<keyword evidence="3 5" id="KW-0067">ATP-binding</keyword>
<dbReference type="GO" id="GO:0005524">
    <property type="term" value="F:ATP binding"/>
    <property type="evidence" value="ECO:0007669"/>
    <property type="project" value="UniProtKB-KW"/>
</dbReference>
<organism evidence="5 6">
    <name type="scientific">Dactylosporangium fulvum</name>
    <dbReference type="NCBI Taxonomy" id="53359"/>
    <lineage>
        <taxon>Bacteria</taxon>
        <taxon>Bacillati</taxon>
        <taxon>Actinomycetota</taxon>
        <taxon>Actinomycetes</taxon>
        <taxon>Micromonosporales</taxon>
        <taxon>Micromonosporaceae</taxon>
        <taxon>Dactylosporangium</taxon>
    </lineage>
</organism>
<dbReference type="Pfam" id="PF00005">
    <property type="entry name" value="ABC_tran"/>
    <property type="match status" value="1"/>
</dbReference>
<dbReference type="SUPFAM" id="SSF52540">
    <property type="entry name" value="P-loop containing nucleoside triphosphate hydrolases"/>
    <property type="match status" value="1"/>
</dbReference>
<evidence type="ECO:0000313" key="6">
    <source>
        <dbReference type="Proteomes" id="UP001059617"/>
    </source>
</evidence>
<dbReference type="EMBL" id="CP073720">
    <property type="protein sequence ID" value="UWP87495.1"/>
    <property type="molecule type" value="Genomic_DNA"/>
</dbReference>
<dbReference type="SMART" id="SM00382">
    <property type="entry name" value="AAA"/>
    <property type="match status" value="1"/>
</dbReference>
<dbReference type="RefSeq" id="WP_259867824.1">
    <property type="nucleotide sequence ID" value="NZ_BAAAST010000003.1"/>
</dbReference>
<keyword evidence="6" id="KW-1185">Reference proteome</keyword>
<reference evidence="5" key="1">
    <citation type="submission" date="2021-04" db="EMBL/GenBank/DDBJ databases">
        <authorList>
            <person name="Hartkoorn R.C."/>
            <person name="Beaudoing E."/>
            <person name="Hot D."/>
        </authorList>
    </citation>
    <scope>NUCLEOTIDE SEQUENCE</scope>
    <source>
        <strain evidence="5">NRRL B-16292</strain>
    </source>
</reference>
<dbReference type="InterPro" id="IPR027417">
    <property type="entry name" value="P-loop_NTPase"/>
</dbReference>
<evidence type="ECO:0000256" key="1">
    <source>
        <dbReference type="ARBA" id="ARBA00022448"/>
    </source>
</evidence>
<dbReference type="PANTHER" id="PTHR42788:SF13">
    <property type="entry name" value="ALIPHATIC SULFONATES IMPORT ATP-BINDING PROTEIN SSUB"/>
    <property type="match status" value="1"/>
</dbReference>
<dbReference type="Gene3D" id="3.40.50.300">
    <property type="entry name" value="P-loop containing nucleotide triphosphate hydrolases"/>
    <property type="match status" value="1"/>
</dbReference>
<proteinExistence type="predicted"/>
<feature type="domain" description="ABC transporter" evidence="4">
    <location>
        <begin position="1"/>
        <end position="226"/>
    </location>
</feature>
<protein>
    <submittedName>
        <fullName evidence="5">ABC transporter ATP-binding protein</fullName>
    </submittedName>
</protein>
<gene>
    <name evidence="5" type="ORF">Dfulv_21395</name>
</gene>
<dbReference type="InterPro" id="IPR003593">
    <property type="entry name" value="AAA+_ATPase"/>
</dbReference>
<evidence type="ECO:0000259" key="4">
    <source>
        <dbReference type="PROSITE" id="PS50893"/>
    </source>
</evidence>
<evidence type="ECO:0000256" key="2">
    <source>
        <dbReference type="ARBA" id="ARBA00022741"/>
    </source>
</evidence>
<evidence type="ECO:0000313" key="5">
    <source>
        <dbReference type="EMBL" id="UWP87495.1"/>
    </source>
</evidence>
<keyword evidence="1" id="KW-0813">Transport</keyword>
<dbReference type="PROSITE" id="PS50893">
    <property type="entry name" value="ABC_TRANSPORTER_2"/>
    <property type="match status" value="1"/>
</dbReference>
<dbReference type="InterPro" id="IPR050166">
    <property type="entry name" value="ABC_transporter_ATP-bind"/>
</dbReference>
<reference evidence="5" key="2">
    <citation type="submission" date="2022-09" db="EMBL/GenBank/DDBJ databases">
        <title>Biosynthetic gene clusters of Dactylosporangioum fulvum.</title>
        <authorList>
            <person name="Caradec T."/>
        </authorList>
    </citation>
    <scope>NUCLEOTIDE SEQUENCE</scope>
    <source>
        <strain evidence="5">NRRL B-16292</strain>
    </source>
</reference>
<accession>A0ABY5WDB8</accession>
<sequence>MEFQLSGGTGVTALRDVNLSVEPGQFVSILGPSGCGKTTLLRVLAGLEHATNGRVSIAGGDDRKDGARVGMVFQRPILLPWRSILQNVLLPIQVTRRVTNADRARARTLLEMVGLEDFETRYPNQLSGGMQQRAAICRALITEPELLLLDEPFGALDAMTRDNLNVELNRIWRETGKTIILITHSIPEAVFLSERVLVMSHRPGRVVDDVDVPIGSTRTLDVLGMPAFNDTAAHLRAHFEVRA</sequence>
<dbReference type="InterPro" id="IPR003439">
    <property type="entry name" value="ABC_transporter-like_ATP-bd"/>
</dbReference>
<dbReference type="Proteomes" id="UP001059617">
    <property type="component" value="Chromosome"/>
</dbReference>
<dbReference type="CDD" id="cd03293">
    <property type="entry name" value="ABC_NrtD_SsuB_transporters"/>
    <property type="match status" value="1"/>
</dbReference>
<name>A0ABY5WDB8_9ACTN</name>
<dbReference type="PANTHER" id="PTHR42788">
    <property type="entry name" value="TAURINE IMPORT ATP-BINDING PROTEIN-RELATED"/>
    <property type="match status" value="1"/>
</dbReference>
<dbReference type="InterPro" id="IPR017871">
    <property type="entry name" value="ABC_transporter-like_CS"/>
</dbReference>